<organism evidence="1 2">
    <name type="scientific">Dipteronia dyeriana</name>
    <dbReference type="NCBI Taxonomy" id="168575"/>
    <lineage>
        <taxon>Eukaryota</taxon>
        <taxon>Viridiplantae</taxon>
        <taxon>Streptophyta</taxon>
        <taxon>Embryophyta</taxon>
        <taxon>Tracheophyta</taxon>
        <taxon>Spermatophyta</taxon>
        <taxon>Magnoliopsida</taxon>
        <taxon>eudicotyledons</taxon>
        <taxon>Gunneridae</taxon>
        <taxon>Pentapetalae</taxon>
        <taxon>rosids</taxon>
        <taxon>malvids</taxon>
        <taxon>Sapindales</taxon>
        <taxon>Sapindaceae</taxon>
        <taxon>Hippocastanoideae</taxon>
        <taxon>Acereae</taxon>
        <taxon>Dipteronia</taxon>
    </lineage>
</organism>
<accession>A0AAD9XEW8</accession>
<dbReference type="Proteomes" id="UP001280121">
    <property type="component" value="Unassembled WGS sequence"/>
</dbReference>
<keyword evidence="2" id="KW-1185">Reference proteome</keyword>
<protein>
    <submittedName>
        <fullName evidence="1">Uncharacterized protein</fullName>
    </submittedName>
</protein>
<gene>
    <name evidence="1" type="ORF">Ddye_004707</name>
</gene>
<sequence length="152" mass="16945">MKAMNMQDIPASLILTRWTTGVKHMSDIDGSREVTLTPTMEMARYRSLSAKCSKLCYFASKSNDEFEEANGEIDKLTVYMQELMPCSLLTLEIVLGTKENSNNSFTTLSMGPSYSFTFPINDGGMGYMSPTFYPDNQGFSSSALTFDLHGHQ</sequence>
<reference evidence="1" key="1">
    <citation type="journal article" date="2023" name="Plant J.">
        <title>Genome sequences and population genomics provide insights into the demographic history, inbreeding, and mutation load of two 'living fossil' tree species of Dipteronia.</title>
        <authorList>
            <person name="Feng Y."/>
            <person name="Comes H.P."/>
            <person name="Chen J."/>
            <person name="Zhu S."/>
            <person name="Lu R."/>
            <person name="Zhang X."/>
            <person name="Li P."/>
            <person name="Qiu J."/>
            <person name="Olsen K.M."/>
            <person name="Qiu Y."/>
        </authorList>
    </citation>
    <scope>NUCLEOTIDE SEQUENCE</scope>
    <source>
        <strain evidence="1">KIB01</strain>
    </source>
</reference>
<comment type="caution">
    <text evidence="1">The sequence shown here is derived from an EMBL/GenBank/DDBJ whole genome shotgun (WGS) entry which is preliminary data.</text>
</comment>
<dbReference type="EMBL" id="JANJYI010000002">
    <property type="protein sequence ID" value="KAK2658174.1"/>
    <property type="molecule type" value="Genomic_DNA"/>
</dbReference>
<name>A0AAD9XEW8_9ROSI</name>
<dbReference type="AlphaFoldDB" id="A0AAD9XEW8"/>
<evidence type="ECO:0000313" key="1">
    <source>
        <dbReference type="EMBL" id="KAK2658174.1"/>
    </source>
</evidence>
<evidence type="ECO:0000313" key="2">
    <source>
        <dbReference type="Proteomes" id="UP001280121"/>
    </source>
</evidence>
<proteinExistence type="predicted"/>